<evidence type="ECO:0000313" key="2">
    <source>
        <dbReference type="EMBL" id="QRC97576.1"/>
    </source>
</evidence>
<reference evidence="3" key="1">
    <citation type="journal article" date="2021" name="BMC Genomics">
        <title>Chromosome-level genome assembly and manually-curated proteome of model necrotroph Parastagonospora nodorum Sn15 reveals a genome-wide trove of candidate effector homologs, and redundancy of virulence-related functions within an accessory chromosome.</title>
        <authorList>
            <person name="Bertazzoni S."/>
            <person name="Jones D.A.B."/>
            <person name="Phan H.T."/>
            <person name="Tan K.-C."/>
            <person name="Hane J.K."/>
        </authorList>
    </citation>
    <scope>NUCLEOTIDE SEQUENCE [LARGE SCALE GENOMIC DNA]</scope>
    <source>
        <strain evidence="3">SN15 / ATCC MYA-4574 / FGSC 10173)</strain>
    </source>
</reference>
<keyword evidence="3" id="KW-1185">Reference proteome</keyword>
<gene>
    <name evidence="2" type="ORF">JI435_086510</name>
</gene>
<organism evidence="2 3">
    <name type="scientific">Phaeosphaeria nodorum (strain SN15 / ATCC MYA-4574 / FGSC 10173)</name>
    <name type="common">Glume blotch fungus</name>
    <name type="synonym">Parastagonospora nodorum</name>
    <dbReference type="NCBI Taxonomy" id="321614"/>
    <lineage>
        <taxon>Eukaryota</taxon>
        <taxon>Fungi</taxon>
        <taxon>Dikarya</taxon>
        <taxon>Ascomycota</taxon>
        <taxon>Pezizomycotina</taxon>
        <taxon>Dothideomycetes</taxon>
        <taxon>Pleosporomycetidae</taxon>
        <taxon>Pleosporales</taxon>
        <taxon>Pleosporineae</taxon>
        <taxon>Phaeosphaeriaceae</taxon>
        <taxon>Parastagonospora</taxon>
    </lineage>
</organism>
<feature type="non-terminal residue" evidence="2">
    <location>
        <position position="69"/>
    </location>
</feature>
<accession>A0A7U2I2M5</accession>
<feature type="region of interest" description="Disordered" evidence="1">
    <location>
        <begin position="42"/>
        <end position="69"/>
    </location>
</feature>
<dbReference type="EMBL" id="CP069029">
    <property type="protein sequence ID" value="QRC97576.1"/>
    <property type="molecule type" value="Genomic_DNA"/>
</dbReference>
<dbReference type="VEuPathDB" id="FungiDB:JI435_086510"/>
<evidence type="ECO:0000256" key="1">
    <source>
        <dbReference type="SAM" id="MobiDB-lite"/>
    </source>
</evidence>
<proteinExistence type="predicted"/>
<evidence type="ECO:0000313" key="3">
    <source>
        <dbReference type="Proteomes" id="UP000663193"/>
    </source>
</evidence>
<name>A0A7U2I2M5_PHANO</name>
<sequence length="69" mass="7697">ASSPARSTRRRGGRVRYTGGCVGLWSLGLWRTCSSRILAFKPGPWKKHDADSKPRASCPTPTRRRRSKA</sequence>
<protein>
    <submittedName>
        <fullName evidence="2">Uncharacterized protein</fullName>
    </submittedName>
</protein>
<dbReference type="Proteomes" id="UP000663193">
    <property type="component" value="Chromosome 7"/>
</dbReference>
<dbReference type="AlphaFoldDB" id="A0A7U2I2M5"/>